<dbReference type="AlphaFoldDB" id="A0A5C5EJ34"/>
<evidence type="ECO:0000259" key="4">
    <source>
        <dbReference type="PROSITE" id="PS50893"/>
    </source>
</evidence>
<dbReference type="InterPro" id="IPR027417">
    <property type="entry name" value="P-loop_NTPase"/>
</dbReference>
<dbReference type="Gene3D" id="3.40.50.300">
    <property type="entry name" value="P-loop containing nucleotide triphosphate hydrolases"/>
    <property type="match status" value="3"/>
</dbReference>
<dbReference type="InterPro" id="IPR003439">
    <property type="entry name" value="ABC_transporter-like_ATP-bd"/>
</dbReference>
<dbReference type="Pfam" id="PF12848">
    <property type="entry name" value="ABC_tran_Xtn"/>
    <property type="match status" value="1"/>
</dbReference>
<proteinExistence type="predicted"/>
<gene>
    <name evidence="5" type="primary">abc-f</name>
    <name evidence="5" type="ORF">M3X98_14020</name>
</gene>
<evidence type="ECO:0000256" key="2">
    <source>
        <dbReference type="ARBA" id="ARBA00022840"/>
    </source>
</evidence>
<evidence type="ECO:0000256" key="3">
    <source>
        <dbReference type="SAM" id="MobiDB-lite"/>
    </source>
</evidence>
<evidence type="ECO:0000256" key="1">
    <source>
        <dbReference type="ARBA" id="ARBA00022741"/>
    </source>
</evidence>
<dbReference type="SUPFAM" id="SSF52540">
    <property type="entry name" value="P-loop containing nucleoside triphosphate hydrolases"/>
    <property type="match status" value="2"/>
</dbReference>
<comment type="caution">
    <text evidence="5">The sequence shown here is derived from an EMBL/GenBank/DDBJ whole genome shotgun (WGS) entry which is preliminary data.</text>
</comment>
<dbReference type="PANTHER" id="PTHR42855">
    <property type="entry name" value="ABC TRANSPORTER ATP-BINDING SUBUNIT"/>
    <property type="match status" value="1"/>
</dbReference>
<dbReference type="Pfam" id="PF00005">
    <property type="entry name" value="ABC_tran"/>
    <property type="match status" value="2"/>
</dbReference>
<dbReference type="CDD" id="cd03221">
    <property type="entry name" value="ABCF_EF-3"/>
    <property type="match status" value="2"/>
</dbReference>
<organism evidence="5 6">
    <name type="scientific">Enterococcus faecium</name>
    <name type="common">Streptococcus faecium</name>
    <dbReference type="NCBI Taxonomy" id="1352"/>
    <lineage>
        <taxon>Bacteria</taxon>
        <taxon>Bacillati</taxon>
        <taxon>Bacillota</taxon>
        <taxon>Bacilli</taxon>
        <taxon>Lactobacillales</taxon>
        <taxon>Enterococcaceae</taxon>
        <taxon>Enterococcus</taxon>
    </lineage>
</organism>
<dbReference type="InterPro" id="IPR051309">
    <property type="entry name" value="ABCF_ATPase"/>
</dbReference>
<dbReference type="InterPro" id="IPR032781">
    <property type="entry name" value="ABC_tran_Xtn"/>
</dbReference>
<dbReference type="PROSITE" id="PS50893">
    <property type="entry name" value="ABC_TRANSPORTER_2"/>
    <property type="match status" value="2"/>
</dbReference>
<keyword evidence="1" id="KW-0547">Nucleotide-binding</keyword>
<dbReference type="SMART" id="SM00382">
    <property type="entry name" value="AAA"/>
    <property type="match status" value="2"/>
</dbReference>
<name>A0A5C5EJ34_ENTFC</name>
<dbReference type="GeneID" id="94553689"/>
<dbReference type="Proteomes" id="UP001141166">
    <property type="component" value="Unassembled WGS sequence"/>
</dbReference>
<accession>A0A5C5EJ34</accession>
<dbReference type="RefSeq" id="WP_010706272.1">
    <property type="nucleotide sequence ID" value="NZ_CP131796.1"/>
</dbReference>
<feature type="domain" description="ABC transporter" evidence="4">
    <location>
        <begin position="6"/>
        <end position="200"/>
    </location>
</feature>
<dbReference type="GO" id="GO:0016887">
    <property type="term" value="F:ATP hydrolysis activity"/>
    <property type="evidence" value="ECO:0007669"/>
    <property type="project" value="InterPro"/>
</dbReference>
<feature type="region of interest" description="Disordered" evidence="3">
    <location>
        <begin position="218"/>
        <end position="262"/>
    </location>
</feature>
<dbReference type="GO" id="GO:0005524">
    <property type="term" value="F:ATP binding"/>
    <property type="evidence" value="ECO:0007669"/>
    <property type="project" value="UniProtKB-KW"/>
</dbReference>
<keyword evidence="2" id="KW-0067">ATP-binding</keyword>
<dbReference type="InterPro" id="IPR003593">
    <property type="entry name" value="AAA+_ATPase"/>
</dbReference>
<evidence type="ECO:0000313" key="6">
    <source>
        <dbReference type="Proteomes" id="UP001141166"/>
    </source>
</evidence>
<feature type="domain" description="ABC transporter" evidence="4">
    <location>
        <begin position="299"/>
        <end position="493"/>
    </location>
</feature>
<sequence>MKNISLELKNIEVNFGNKELVAIKYLTVYENDRIGIVGRNGQGKTTLLNLIQGKLSPNSGEVNRFVEFNYFKQMEETNNLYEFDDLNAELISRFTIPRNTIEVLSGGEENKLRLARVLSNYKMGLLMDEPTTHLDGKSIQLLIDELSYYYGTMILVSHDRYFLNQLVNKIWEIEDGKVTEYPGNYSDYMKQKEQKKLEEARGFEKVEKEKTRLEQAITQKRKQAKKMSSVSEKNKKRNIKPDRLSSSKQKDSAQKAVQKSAKALESRVNHLEDIEKKETIKPIQFPTSSALELYNRFPIMGQSINLYAGDKLLLDNVDFQFPLGKRIAITGDNGTGKSTLLHSILNEAEGMIVSKKVIFSSYKQMDYKLTGSVPVIDYLMKQTDYPENTVRSILNNLGFKQTEILKPVNTLSGGEAIRISMASLFVRPSNVLILDEPTNFIDIQTIEALEGFIKQYPGTIIFTSHDNYFVEKIADQIWKITDKKLSLMKGDVL</sequence>
<dbReference type="PANTHER" id="PTHR42855:SF2">
    <property type="entry name" value="DRUG RESISTANCE ABC TRANSPORTER,ATP-BINDING PROTEIN"/>
    <property type="match status" value="1"/>
</dbReference>
<protein>
    <submittedName>
        <fullName evidence="5">ABC-F type ribosomal protection protein</fullName>
    </submittedName>
</protein>
<reference evidence="5" key="1">
    <citation type="submission" date="2022-05" db="EMBL/GenBank/DDBJ databases">
        <title>Draft genome sequences of Clostridium perfringens strains isolated from Peru.</title>
        <authorList>
            <person name="Hurtado R."/>
            <person name="Lima L."/>
            <person name="Sousa T."/>
            <person name="Jaiswal A.K."/>
            <person name="Tiwari S."/>
            <person name="Maturrano L."/>
            <person name="Brenig B."/>
            <person name="Azevedo V."/>
        </authorList>
    </citation>
    <scope>NUCLEOTIDE SEQUENCE</scope>
    <source>
        <strain evidence="5">CP4</strain>
    </source>
</reference>
<evidence type="ECO:0000313" key="5">
    <source>
        <dbReference type="EMBL" id="MDC4249107.1"/>
    </source>
</evidence>
<dbReference type="NCBIfam" id="NF000355">
    <property type="entry name" value="ribo_prot_ABC_F"/>
    <property type="match status" value="1"/>
</dbReference>
<feature type="compositionally biased region" description="Basic and acidic residues" evidence="3">
    <location>
        <begin position="239"/>
        <end position="253"/>
    </location>
</feature>
<dbReference type="EMBL" id="JAMWMK010000043">
    <property type="protein sequence ID" value="MDC4249107.1"/>
    <property type="molecule type" value="Genomic_DNA"/>
</dbReference>